<dbReference type="Proteomes" id="UP000887574">
    <property type="component" value="Unplaced"/>
</dbReference>
<dbReference type="SMART" id="SM00109">
    <property type="entry name" value="C1"/>
    <property type="match status" value="1"/>
</dbReference>
<evidence type="ECO:0000256" key="1">
    <source>
        <dbReference type="ARBA" id="ARBA00022723"/>
    </source>
</evidence>
<feature type="domain" description="Phorbol-ester/DAG-type" evidence="3">
    <location>
        <begin position="74"/>
        <end position="121"/>
    </location>
</feature>
<organism evidence="4 5">
    <name type="scientific">Ditylenchus dipsaci</name>
    <dbReference type="NCBI Taxonomy" id="166011"/>
    <lineage>
        <taxon>Eukaryota</taxon>
        <taxon>Metazoa</taxon>
        <taxon>Ecdysozoa</taxon>
        <taxon>Nematoda</taxon>
        <taxon>Chromadorea</taxon>
        <taxon>Rhabditida</taxon>
        <taxon>Tylenchina</taxon>
        <taxon>Tylenchomorpha</taxon>
        <taxon>Sphaerularioidea</taxon>
        <taxon>Anguinidae</taxon>
        <taxon>Anguininae</taxon>
        <taxon>Ditylenchus</taxon>
    </lineage>
</organism>
<sequence>MKPLILLHLPFDQHSKLHVQFGISAKLCTFRVDADPQSPQIDLRQMDLQDLSSQLLKNELWVHAECMELFKSIHHKFVEKIFFSVVYCEVCSKLILLQGYRCERCQFNFHKKCWSKCLLSVIGKFITRRLFSRADWKGIIWNSLQSRLFWASCCEEVEYQSSISFSFDRFSE</sequence>
<dbReference type="Pfam" id="PF00130">
    <property type="entry name" value="C1_1"/>
    <property type="match status" value="1"/>
</dbReference>
<reference evidence="5" key="1">
    <citation type="submission" date="2022-11" db="UniProtKB">
        <authorList>
            <consortium name="WormBaseParasite"/>
        </authorList>
    </citation>
    <scope>IDENTIFICATION</scope>
</reference>
<protein>
    <submittedName>
        <fullName evidence="5">Phorbol-ester/DAG-type domain-containing protein</fullName>
    </submittedName>
</protein>
<keyword evidence="1" id="KW-0479">Metal-binding</keyword>
<dbReference type="SUPFAM" id="SSF57889">
    <property type="entry name" value="Cysteine-rich domain"/>
    <property type="match status" value="1"/>
</dbReference>
<dbReference type="InterPro" id="IPR046349">
    <property type="entry name" value="C1-like_sf"/>
</dbReference>
<dbReference type="InterPro" id="IPR002219">
    <property type="entry name" value="PKC_DAG/PE"/>
</dbReference>
<evidence type="ECO:0000256" key="2">
    <source>
        <dbReference type="ARBA" id="ARBA00022833"/>
    </source>
</evidence>
<evidence type="ECO:0000259" key="3">
    <source>
        <dbReference type="PROSITE" id="PS50081"/>
    </source>
</evidence>
<evidence type="ECO:0000313" key="5">
    <source>
        <dbReference type="WBParaSite" id="jg1803"/>
    </source>
</evidence>
<proteinExistence type="predicted"/>
<evidence type="ECO:0000313" key="4">
    <source>
        <dbReference type="Proteomes" id="UP000887574"/>
    </source>
</evidence>
<dbReference type="AlphaFoldDB" id="A0A915DDB9"/>
<accession>A0A915DDB9</accession>
<dbReference type="PROSITE" id="PS50081">
    <property type="entry name" value="ZF_DAG_PE_2"/>
    <property type="match status" value="1"/>
</dbReference>
<dbReference type="Gene3D" id="3.30.60.20">
    <property type="match status" value="1"/>
</dbReference>
<keyword evidence="2" id="KW-0862">Zinc</keyword>
<keyword evidence="4" id="KW-1185">Reference proteome</keyword>
<name>A0A915DDB9_9BILA</name>
<dbReference type="WBParaSite" id="jg1803">
    <property type="protein sequence ID" value="jg1803"/>
    <property type="gene ID" value="jg1803"/>
</dbReference>
<dbReference type="GO" id="GO:0046872">
    <property type="term" value="F:metal ion binding"/>
    <property type="evidence" value="ECO:0007669"/>
    <property type="project" value="UniProtKB-KW"/>
</dbReference>